<dbReference type="RefSeq" id="WP_138129620.1">
    <property type="nucleotide sequence ID" value="NZ_SWLG01000034.1"/>
</dbReference>
<feature type="signal peptide" evidence="1">
    <location>
        <begin position="1"/>
        <end position="24"/>
    </location>
</feature>
<name>A0A5R9F0L4_9BACL</name>
<dbReference type="OrthoDB" id="9774911at2"/>
<evidence type="ECO:0008006" key="4">
    <source>
        <dbReference type="Google" id="ProtNLM"/>
    </source>
</evidence>
<evidence type="ECO:0000313" key="2">
    <source>
        <dbReference type="EMBL" id="TLS34958.1"/>
    </source>
</evidence>
<accession>A0A5R9F0L4</accession>
<dbReference type="PANTHER" id="PTHR36842:SF1">
    <property type="entry name" value="PROTEIN TOLB"/>
    <property type="match status" value="1"/>
</dbReference>
<evidence type="ECO:0000313" key="3">
    <source>
        <dbReference type="Proteomes" id="UP000308230"/>
    </source>
</evidence>
<dbReference type="Gene3D" id="2.120.10.30">
    <property type="entry name" value="TolB, C-terminal domain"/>
    <property type="match status" value="1"/>
</dbReference>
<dbReference type="Proteomes" id="UP000308230">
    <property type="component" value="Unassembled WGS sequence"/>
</dbReference>
<reference evidence="2 3" key="1">
    <citation type="submission" date="2019-04" db="EMBL/GenBank/DDBJ databases">
        <title>Bacillus caeni sp. nov., a bacterium isolated from mangrove sediment.</title>
        <authorList>
            <person name="Huang H."/>
            <person name="Mo K."/>
            <person name="Hu Y."/>
        </authorList>
    </citation>
    <scope>NUCLEOTIDE SEQUENCE [LARGE SCALE GENOMIC DNA]</scope>
    <source>
        <strain evidence="2 3">HB172195</strain>
    </source>
</reference>
<dbReference type="EMBL" id="SWLG01000034">
    <property type="protein sequence ID" value="TLS34958.1"/>
    <property type="molecule type" value="Genomic_DNA"/>
</dbReference>
<dbReference type="PANTHER" id="PTHR36842">
    <property type="entry name" value="PROTEIN TOLB HOMOLOG"/>
    <property type="match status" value="1"/>
</dbReference>
<gene>
    <name evidence="2" type="ORF">FCL54_22890</name>
</gene>
<organism evidence="2 3">
    <name type="scientific">Exobacillus caeni</name>
    <dbReference type="NCBI Taxonomy" id="2574798"/>
    <lineage>
        <taxon>Bacteria</taxon>
        <taxon>Bacillati</taxon>
        <taxon>Bacillota</taxon>
        <taxon>Bacilli</taxon>
        <taxon>Bacillales</taxon>
        <taxon>Guptibacillaceae</taxon>
        <taxon>Exobacillus</taxon>
    </lineage>
</organism>
<dbReference type="SUPFAM" id="SSF82171">
    <property type="entry name" value="DPP6 N-terminal domain-like"/>
    <property type="match status" value="1"/>
</dbReference>
<sequence>MKKNLLLMLSTLMMFFATTLPANASNPGDIKAAFIRNGNVWTYINSKEKQITTSGKVIGSPQWSFDGEWFLYQQEAPSIYSPGDTQSEIWAYQIGTGKNIKVFDDGFSPKWAPDQNIVAFQDRGILNISDLKRFSNVAAGVFTYSWLPDKKGFLLSSQAELLPDGWTNPKLYKKKLTSKIEEQSMFNGVEPFFIIPKEVGIGNKKINSIYADGFKFSPSNKWISFIVSPTASLAMDSNMLCVLSSDGKRFEVLDEVIRGVGGPNWAPTRDILAYISGGGRIVFGFKDKKLKIREFPVSGSLTPTSYMELDFTWIDNHTLITSRAREKEWSNDFTKHPLPSLYSIKIDNTRQTRITAPPKGVGDYSPQYLSKIEKIIWLRGKSITDSHKSAWISDREGGDAKQLLADVDKISFYRDSQ</sequence>
<protein>
    <recommendedName>
        <fullName evidence="4">TolB domain-containing protein</fullName>
    </recommendedName>
</protein>
<proteinExistence type="predicted"/>
<comment type="caution">
    <text evidence="2">The sequence shown here is derived from an EMBL/GenBank/DDBJ whole genome shotgun (WGS) entry which is preliminary data.</text>
</comment>
<keyword evidence="1" id="KW-0732">Signal</keyword>
<dbReference type="InterPro" id="IPR011042">
    <property type="entry name" value="6-blade_b-propeller_TolB-like"/>
</dbReference>
<evidence type="ECO:0000256" key="1">
    <source>
        <dbReference type="SAM" id="SignalP"/>
    </source>
</evidence>
<feature type="chain" id="PRO_5024282088" description="TolB domain-containing protein" evidence="1">
    <location>
        <begin position="25"/>
        <end position="417"/>
    </location>
</feature>
<dbReference type="AlphaFoldDB" id="A0A5R9F0L4"/>
<keyword evidence="3" id="KW-1185">Reference proteome</keyword>